<dbReference type="PANTHER" id="PTHR31252:SF11">
    <property type="entry name" value="DUF4419 DOMAIN-CONTAINING PROTEIN"/>
    <property type="match status" value="1"/>
</dbReference>
<protein>
    <submittedName>
        <fullName evidence="1">Uncharacterized protein</fullName>
    </submittedName>
</protein>
<gene>
    <name evidence="1" type="ORF">A3D44_02270</name>
</gene>
<name>A0A1G2I2A7_9BACT</name>
<accession>A0A1G2I2A7</accession>
<dbReference type="AlphaFoldDB" id="A0A1G2I2A7"/>
<dbReference type="PANTHER" id="PTHR31252">
    <property type="entry name" value="DUF4419 DOMAIN-CONTAINING PROTEIN"/>
    <property type="match status" value="1"/>
</dbReference>
<evidence type="ECO:0000313" key="2">
    <source>
        <dbReference type="Proteomes" id="UP000178820"/>
    </source>
</evidence>
<sequence>MQQNADACAHFFTDKPDEQQKLEVMMFPGDAWEQVILRFRPIFDERIDAKVLNAFLPKFSTTDQEAEVATLLTFMDAASKWYSYGAMYCCGFPKILVAGTVKDWKLLLASATVLSTMFEGLRYYFADLVGVVRTIVMTLERGDIDSEFWGSMFRYHSNSCPPILDGWLSAFIAFRREPKNWDARDRATKATLRKPQEFHWRDQWRREETLYFSQVPKGLNYANLTVATPGQPDQKFLLIGGVLGADFDEYLTPRLGVAVATAQ</sequence>
<dbReference type="EMBL" id="MHOT01000018">
    <property type="protein sequence ID" value="OGZ68799.1"/>
    <property type="molecule type" value="Genomic_DNA"/>
</dbReference>
<organism evidence="1 2">
    <name type="scientific">Candidatus Staskawiczbacteria bacterium RIFCSPHIGHO2_02_FULL_42_22</name>
    <dbReference type="NCBI Taxonomy" id="1802207"/>
    <lineage>
        <taxon>Bacteria</taxon>
        <taxon>Candidatus Staskawicziibacteriota</taxon>
    </lineage>
</organism>
<dbReference type="Proteomes" id="UP000178820">
    <property type="component" value="Unassembled WGS sequence"/>
</dbReference>
<dbReference type="InterPro" id="IPR025533">
    <property type="entry name" value="DUF4419"/>
</dbReference>
<proteinExistence type="predicted"/>
<dbReference type="Pfam" id="PF14388">
    <property type="entry name" value="DUF4419"/>
    <property type="match status" value="1"/>
</dbReference>
<evidence type="ECO:0000313" key="1">
    <source>
        <dbReference type="EMBL" id="OGZ68799.1"/>
    </source>
</evidence>
<reference evidence="1 2" key="1">
    <citation type="journal article" date="2016" name="Nat. Commun.">
        <title>Thousands of microbial genomes shed light on interconnected biogeochemical processes in an aquifer system.</title>
        <authorList>
            <person name="Anantharaman K."/>
            <person name="Brown C.T."/>
            <person name="Hug L.A."/>
            <person name="Sharon I."/>
            <person name="Castelle C.J."/>
            <person name="Probst A.J."/>
            <person name="Thomas B.C."/>
            <person name="Singh A."/>
            <person name="Wilkins M.J."/>
            <person name="Karaoz U."/>
            <person name="Brodie E.L."/>
            <person name="Williams K.H."/>
            <person name="Hubbard S.S."/>
            <person name="Banfield J.F."/>
        </authorList>
    </citation>
    <scope>NUCLEOTIDE SEQUENCE [LARGE SCALE GENOMIC DNA]</scope>
</reference>
<comment type="caution">
    <text evidence="1">The sequence shown here is derived from an EMBL/GenBank/DDBJ whole genome shotgun (WGS) entry which is preliminary data.</text>
</comment>